<dbReference type="Proteomes" id="UP000800041">
    <property type="component" value="Unassembled WGS sequence"/>
</dbReference>
<accession>A0A6G1H9F0</accession>
<dbReference type="AlphaFoldDB" id="A0A6G1H9F0"/>
<dbReference type="OrthoDB" id="6133115at2759"/>
<name>A0A6G1H9F0_9PEZI</name>
<proteinExistence type="predicted"/>
<organism evidence="1 2">
    <name type="scientific">Aulographum hederae CBS 113979</name>
    <dbReference type="NCBI Taxonomy" id="1176131"/>
    <lineage>
        <taxon>Eukaryota</taxon>
        <taxon>Fungi</taxon>
        <taxon>Dikarya</taxon>
        <taxon>Ascomycota</taxon>
        <taxon>Pezizomycotina</taxon>
        <taxon>Dothideomycetes</taxon>
        <taxon>Pleosporomycetidae</taxon>
        <taxon>Aulographales</taxon>
        <taxon>Aulographaceae</taxon>
    </lineage>
</organism>
<evidence type="ECO:0000313" key="1">
    <source>
        <dbReference type="EMBL" id="KAF1989831.1"/>
    </source>
</evidence>
<dbReference type="EMBL" id="ML977144">
    <property type="protein sequence ID" value="KAF1989831.1"/>
    <property type="molecule type" value="Genomic_DNA"/>
</dbReference>
<evidence type="ECO:0000313" key="2">
    <source>
        <dbReference type="Proteomes" id="UP000800041"/>
    </source>
</evidence>
<protein>
    <submittedName>
        <fullName evidence="1">Uncharacterized protein</fullName>
    </submittedName>
</protein>
<sequence length="80" mass="8655">MSANLLFNEIIESLDFAPMPLGDAEMAPCQMPDADLSMDAPCSSVMPVPGRKCPNCLAKGNTVWTTGLLGENVLEVWDRQ</sequence>
<gene>
    <name evidence="1" type="ORF">K402DRAFT_418536</name>
</gene>
<keyword evidence="2" id="KW-1185">Reference proteome</keyword>
<reference evidence="1" key="1">
    <citation type="journal article" date="2020" name="Stud. Mycol.">
        <title>101 Dothideomycetes genomes: a test case for predicting lifestyles and emergence of pathogens.</title>
        <authorList>
            <person name="Haridas S."/>
            <person name="Albert R."/>
            <person name="Binder M."/>
            <person name="Bloem J."/>
            <person name="Labutti K."/>
            <person name="Salamov A."/>
            <person name="Andreopoulos B."/>
            <person name="Baker S."/>
            <person name="Barry K."/>
            <person name="Bills G."/>
            <person name="Bluhm B."/>
            <person name="Cannon C."/>
            <person name="Castanera R."/>
            <person name="Culley D."/>
            <person name="Daum C."/>
            <person name="Ezra D."/>
            <person name="Gonzalez J."/>
            <person name="Henrissat B."/>
            <person name="Kuo A."/>
            <person name="Liang C."/>
            <person name="Lipzen A."/>
            <person name="Lutzoni F."/>
            <person name="Magnuson J."/>
            <person name="Mondo S."/>
            <person name="Nolan M."/>
            <person name="Ohm R."/>
            <person name="Pangilinan J."/>
            <person name="Park H.-J."/>
            <person name="Ramirez L."/>
            <person name="Alfaro M."/>
            <person name="Sun H."/>
            <person name="Tritt A."/>
            <person name="Yoshinaga Y."/>
            <person name="Zwiers L.-H."/>
            <person name="Turgeon B."/>
            <person name="Goodwin S."/>
            <person name="Spatafora J."/>
            <person name="Crous P."/>
            <person name="Grigoriev I."/>
        </authorList>
    </citation>
    <scope>NUCLEOTIDE SEQUENCE</scope>
    <source>
        <strain evidence="1">CBS 113979</strain>
    </source>
</reference>